<comment type="similarity">
    <text evidence="1">Belongs to the RelE toxin family.</text>
</comment>
<protein>
    <submittedName>
        <fullName evidence="3">Putative bacterial toxin</fullName>
    </submittedName>
</protein>
<dbReference type="InterPro" id="IPR051803">
    <property type="entry name" value="TA_system_RelE-like_toxin"/>
</dbReference>
<evidence type="ECO:0000256" key="2">
    <source>
        <dbReference type="ARBA" id="ARBA00022649"/>
    </source>
</evidence>
<reference evidence="3" key="1">
    <citation type="journal article" date="2014" name="Antimicrob. Agents Chemother.">
        <title>Resistome Analysis of Enterobacter cloacae CY01, an Extensively Drug-Resistant Strain Producing VIM-1 Metallo-?-Lactamase from China.</title>
        <authorList>
            <person name="Yang L."/>
            <person name="Wu A.W."/>
            <person name="Su D.H."/>
            <person name="Lin Y.P."/>
            <person name="Chen D.Q."/>
            <person name="Qiu Y.R."/>
        </authorList>
    </citation>
    <scope>NUCLEOTIDE SEQUENCE</scope>
    <source>
        <strain evidence="3">CY01</strain>
        <plasmid evidence="3">pCY-VIM</plasmid>
    </source>
</reference>
<dbReference type="RefSeq" id="WP_031944124.1">
    <property type="nucleotide sequence ID" value="NC_024987.1"/>
</dbReference>
<dbReference type="Gene3D" id="3.30.2310.20">
    <property type="entry name" value="RelE-like"/>
    <property type="match status" value="1"/>
</dbReference>
<organism evidence="3">
    <name type="scientific">Enterobacter cloacae</name>
    <dbReference type="NCBI Taxonomy" id="550"/>
    <lineage>
        <taxon>Bacteria</taxon>
        <taxon>Pseudomonadati</taxon>
        <taxon>Pseudomonadota</taxon>
        <taxon>Gammaproteobacteria</taxon>
        <taxon>Enterobacterales</taxon>
        <taxon>Enterobacteriaceae</taxon>
        <taxon>Enterobacter</taxon>
        <taxon>Enterobacter cloacae complex</taxon>
    </lineage>
</organism>
<evidence type="ECO:0000256" key="1">
    <source>
        <dbReference type="ARBA" id="ARBA00006226"/>
    </source>
</evidence>
<dbReference type="InterPro" id="IPR035093">
    <property type="entry name" value="RelE/ParE_toxin_dom_sf"/>
</dbReference>
<dbReference type="EMBL" id="KF998104">
    <property type="protein sequence ID" value="AIK01998.1"/>
    <property type="molecule type" value="Genomic_DNA"/>
</dbReference>
<dbReference type="InterPro" id="IPR007712">
    <property type="entry name" value="RelE/ParE_toxin"/>
</dbReference>
<dbReference type="PANTHER" id="PTHR33755:SF7">
    <property type="entry name" value="TOXIN MODULE OF TOXIN-ANTITOXIN SYSTEM RELE_STBE FAMILY"/>
    <property type="match status" value="1"/>
</dbReference>
<dbReference type="PANTHER" id="PTHR33755">
    <property type="entry name" value="TOXIN PARE1-RELATED"/>
    <property type="match status" value="1"/>
</dbReference>
<sequence length="96" mass="10859">MSQVIFAPAAIRDLERLREFLRPKNPTAAERAAKAIIQGVHALGELPRIGRPIEDMPEEFRDWLIDFGDSGYVARYRIDGDTVVVLAIRHQKEAGF</sequence>
<proteinExistence type="inferred from homology"/>
<name>A0A076U650_ENTCL</name>
<keyword evidence="2" id="KW-1277">Toxin-antitoxin system</keyword>
<dbReference type="Pfam" id="PF05016">
    <property type="entry name" value="ParE_toxin"/>
    <property type="match status" value="1"/>
</dbReference>
<keyword evidence="3" id="KW-0614">Plasmid</keyword>
<dbReference type="AlphaFoldDB" id="A0A076U650"/>
<accession>A0A076U650</accession>
<evidence type="ECO:0000313" key="3">
    <source>
        <dbReference type="EMBL" id="AIK01998.1"/>
    </source>
</evidence>
<geneLocation type="plasmid" evidence="3">
    <name>pCY-VIM</name>
</geneLocation>